<reference evidence="1 2" key="1">
    <citation type="submission" date="2020-09" db="EMBL/GenBank/DDBJ databases">
        <title>De no assembly of potato wild relative species, Solanum commersonii.</title>
        <authorList>
            <person name="Cho K."/>
        </authorList>
    </citation>
    <scope>NUCLEOTIDE SEQUENCE [LARGE SCALE GENOMIC DNA]</scope>
    <source>
        <strain evidence="1">LZ3.2</strain>
        <tissue evidence="1">Leaf</tissue>
    </source>
</reference>
<evidence type="ECO:0000313" key="1">
    <source>
        <dbReference type="EMBL" id="KAG5581726.1"/>
    </source>
</evidence>
<protein>
    <submittedName>
        <fullName evidence="1">Uncharacterized protein</fullName>
    </submittedName>
</protein>
<evidence type="ECO:0000313" key="2">
    <source>
        <dbReference type="Proteomes" id="UP000824120"/>
    </source>
</evidence>
<name>A0A9J5X3C9_SOLCO</name>
<dbReference type="Proteomes" id="UP000824120">
    <property type="component" value="Chromosome 10"/>
</dbReference>
<organism evidence="1 2">
    <name type="scientific">Solanum commersonii</name>
    <name type="common">Commerson's wild potato</name>
    <name type="synonym">Commerson's nightshade</name>
    <dbReference type="NCBI Taxonomy" id="4109"/>
    <lineage>
        <taxon>Eukaryota</taxon>
        <taxon>Viridiplantae</taxon>
        <taxon>Streptophyta</taxon>
        <taxon>Embryophyta</taxon>
        <taxon>Tracheophyta</taxon>
        <taxon>Spermatophyta</taxon>
        <taxon>Magnoliopsida</taxon>
        <taxon>eudicotyledons</taxon>
        <taxon>Gunneridae</taxon>
        <taxon>Pentapetalae</taxon>
        <taxon>asterids</taxon>
        <taxon>lamiids</taxon>
        <taxon>Solanales</taxon>
        <taxon>Solanaceae</taxon>
        <taxon>Solanoideae</taxon>
        <taxon>Solaneae</taxon>
        <taxon>Solanum</taxon>
    </lineage>
</organism>
<comment type="caution">
    <text evidence="1">The sequence shown here is derived from an EMBL/GenBank/DDBJ whole genome shotgun (WGS) entry which is preliminary data.</text>
</comment>
<dbReference type="OrthoDB" id="1300216at2759"/>
<feature type="non-terminal residue" evidence="1">
    <location>
        <position position="188"/>
    </location>
</feature>
<sequence length="188" mass="21037">DLDDVPLSVLHPQKPRRRRKHIGVKQISLRTPFHSQCKIGKEKYLRTKPVLRGIGHALENKEPIDWPSVMIKHMSRIINPQPGSHQLSYGNLLTMVLKTFVAPLGKERTLTHADMFTRSSLGECGLLAEPDQVPIASSRVPGPVAILLHDLRTIRDQLAIFHAKNASLCADLLTSQGEVTKLQEQLVQ</sequence>
<gene>
    <name evidence="1" type="ORF">H5410_052353</name>
</gene>
<dbReference type="AlphaFoldDB" id="A0A9J5X3C9"/>
<accession>A0A9J5X3C9</accession>
<dbReference type="EMBL" id="JACXVP010000010">
    <property type="protein sequence ID" value="KAG5581726.1"/>
    <property type="molecule type" value="Genomic_DNA"/>
</dbReference>
<proteinExistence type="predicted"/>
<keyword evidence="2" id="KW-1185">Reference proteome</keyword>